<dbReference type="SUPFAM" id="SSF49899">
    <property type="entry name" value="Concanavalin A-like lectins/glucanases"/>
    <property type="match status" value="1"/>
</dbReference>
<dbReference type="InterPro" id="IPR001841">
    <property type="entry name" value="Znf_RING"/>
</dbReference>
<proteinExistence type="predicted"/>
<protein>
    <submittedName>
        <fullName evidence="8">Uncharacterized protein</fullName>
    </submittedName>
</protein>
<reference evidence="8" key="1">
    <citation type="submission" date="2025-08" db="UniProtKB">
        <authorList>
            <consortium name="Ensembl"/>
        </authorList>
    </citation>
    <scope>IDENTIFICATION</scope>
</reference>
<dbReference type="OMA" id="THHTAHQ"/>
<dbReference type="PANTHER" id="PTHR24103">
    <property type="entry name" value="E3 UBIQUITIN-PROTEIN LIGASE TRIM"/>
    <property type="match status" value="1"/>
</dbReference>
<dbReference type="SMART" id="SM00589">
    <property type="entry name" value="PRY"/>
    <property type="match status" value="1"/>
</dbReference>
<dbReference type="PRINTS" id="PR01407">
    <property type="entry name" value="BUTYPHLNCDUF"/>
</dbReference>
<dbReference type="STRING" id="94237.ENSMMOP00000022912"/>
<dbReference type="InterPro" id="IPR043136">
    <property type="entry name" value="B30.2/SPRY_sf"/>
</dbReference>
<feature type="domain" description="B30.2/SPRY" evidence="7">
    <location>
        <begin position="232"/>
        <end position="429"/>
    </location>
</feature>
<dbReference type="Pfam" id="PF13445">
    <property type="entry name" value="zf-RING_UBOX"/>
    <property type="match status" value="1"/>
</dbReference>
<dbReference type="SUPFAM" id="SSF57845">
    <property type="entry name" value="B-box zinc-binding domain"/>
    <property type="match status" value="1"/>
</dbReference>
<evidence type="ECO:0000256" key="4">
    <source>
        <dbReference type="PROSITE-ProRule" id="PRU00175"/>
    </source>
</evidence>
<dbReference type="Proteomes" id="UP000261620">
    <property type="component" value="Unplaced"/>
</dbReference>
<dbReference type="PROSITE" id="PS50089">
    <property type="entry name" value="ZF_RING_2"/>
    <property type="match status" value="1"/>
</dbReference>
<name>A0A3Q4BPX7_MOLML</name>
<reference evidence="8" key="2">
    <citation type="submission" date="2025-09" db="UniProtKB">
        <authorList>
            <consortium name="Ensembl"/>
        </authorList>
    </citation>
    <scope>IDENTIFICATION</scope>
</reference>
<dbReference type="Pfam" id="PF00622">
    <property type="entry name" value="SPRY"/>
    <property type="match status" value="1"/>
</dbReference>
<evidence type="ECO:0000256" key="5">
    <source>
        <dbReference type="SAM" id="MobiDB-lite"/>
    </source>
</evidence>
<dbReference type="GO" id="GO:0008270">
    <property type="term" value="F:zinc ion binding"/>
    <property type="evidence" value="ECO:0007669"/>
    <property type="project" value="UniProtKB-KW"/>
</dbReference>
<dbReference type="PROSITE" id="PS50188">
    <property type="entry name" value="B302_SPRY"/>
    <property type="match status" value="1"/>
</dbReference>
<dbReference type="InterPro" id="IPR003877">
    <property type="entry name" value="SPRY_dom"/>
</dbReference>
<dbReference type="AlphaFoldDB" id="A0A3Q4BPX7"/>
<dbReference type="InterPro" id="IPR017907">
    <property type="entry name" value="Znf_RING_CS"/>
</dbReference>
<dbReference type="InterPro" id="IPR058030">
    <property type="entry name" value="TRIM8/14/16/25/29/45/65_CC"/>
</dbReference>
<evidence type="ECO:0000259" key="7">
    <source>
        <dbReference type="PROSITE" id="PS50188"/>
    </source>
</evidence>
<dbReference type="Pfam" id="PF25600">
    <property type="entry name" value="TRIM_CC"/>
    <property type="match status" value="1"/>
</dbReference>
<dbReference type="InterPro" id="IPR006574">
    <property type="entry name" value="PRY"/>
</dbReference>
<keyword evidence="3" id="KW-0862">Zinc</keyword>
<dbReference type="InterPro" id="IPR003879">
    <property type="entry name" value="Butyrophylin_SPRY"/>
</dbReference>
<dbReference type="InterPro" id="IPR013320">
    <property type="entry name" value="ConA-like_dom_sf"/>
</dbReference>
<organism evidence="8 9">
    <name type="scientific">Mola mola</name>
    <name type="common">Ocean sunfish</name>
    <name type="synonym">Tetraodon mola</name>
    <dbReference type="NCBI Taxonomy" id="94237"/>
    <lineage>
        <taxon>Eukaryota</taxon>
        <taxon>Metazoa</taxon>
        <taxon>Chordata</taxon>
        <taxon>Craniata</taxon>
        <taxon>Vertebrata</taxon>
        <taxon>Euteleostomi</taxon>
        <taxon>Actinopterygii</taxon>
        <taxon>Neopterygii</taxon>
        <taxon>Teleostei</taxon>
        <taxon>Neoteleostei</taxon>
        <taxon>Acanthomorphata</taxon>
        <taxon>Eupercaria</taxon>
        <taxon>Tetraodontiformes</taxon>
        <taxon>Molidae</taxon>
        <taxon>Mola</taxon>
    </lineage>
</organism>
<dbReference type="PROSITE" id="PS00518">
    <property type="entry name" value="ZF_RING_1"/>
    <property type="match status" value="1"/>
</dbReference>
<sequence length="435" mass="49542">MFAASCLLTEDQFLCSICLDVFTDPVTTPCGHNFCKTCICQHWNINVPCQCPNFTKPGETHLEPHLLKSGLRRHQLTEPTDRMCVCMLCTVLDHKTHNVVPLEEEYEAVIERMIQVKQLKIEVIKRSVVYNQEGADREIADGIQVFSALKESVEKRQAELVDSIKEKQRTMETEAKAFIIYLKQEICELKMRSCEVEQLSKSEDHLHLLQSFLSFKPAQPSKDRTGVSIRPASYEGSVARAVKQLEETIMDVTLDHNTAHPCLILSEDGKQVHFGDVWKTLPKNPNRFDTCVFVLAMQSFSSGRFYYEVHVKGNTEWALGVARDSINRKGIITASPQNGYWTIWLRSENEYIASAHPSVRLSLKSRPEKVGVFVDYEEGLVSFYDVNAAAVMYSFTLCCFTDKIYPIFYPCPQHSGKHSTPLTISPTQERNQSQK</sequence>
<evidence type="ECO:0000256" key="2">
    <source>
        <dbReference type="ARBA" id="ARBA00022771"/>
    </source>
</evidence>
<dbReference type="SMART" id="SM00449">
    <property type="entry name" value="SPRY"/>
    <property type="match status" value="1"/>
</dbReference>
<evidence type="ECO:0000313" key="9">
    <source>
        <dbReference type="Proteomes" id="UP000261620"/>
    </source>
</evidence>
<dbReference type="Ensembl" id="ENSMMOT00000023293.1">
    <property type="protein sequence ID" value="ENSMMOP00000022912.1"/>
    <property type="gene ID" value="ENSMMOG00000017421.1"/>
</dbReference>
<evidence type="ECO:0000313" key="8">
    <source>
        <dbReference type="Ensembl" id="ENSMMOP00000022912.1"/>
    </source>
</evidence>
<keyword evidence="1" id="KW-0479">Metal-binding</keyword>
<dbReference type="InterPro" id="IPR027370">
    <property type="entry name" value="Znf-RING_euk"/>
</dbReference>
<keyword evidence="2 4" id="KW-0863">Zinc-finger</keyword>
<evidence type="ECO:0000256" key="3">
    <source>
        <dbReference type="ARBA" id="ARBA00022833"/>
    </source>
</evidence>
<feature type="compositionally biased region" description="Polar residues" evidence="5">
    <location>
        <begin position="418"/>
        <end position="435"/>
    </location>
</feature>
<dbReference type="InterPro" id="IPR050143">
    <property type="entry name" value="TRIM/RBCC"/>
</dbReference>
<dbReference type="Gene3D" id="2.60.120.920">
    <property type="match status" value="1"/>
</dbReference>
<dbReference type="InterPro" id="IPR001870">
    <property type="entry name" value="B30.2/SPRY"/>
</dbReference>
<dbReference type="FunFam" id="2.60.120.920:FF:000004">
    <property type="entry name" value="Butyrophilin subfamily 1 member A1"/>
    <property type="match status" value="1"/>
</dbReference>
<feature type="region of interest" description="Disordered" evidence="5">
    <location>
        <begin position="415"/>
        <end position="435"/>
    </location>
</feature>
<dbReference type="SUPFAM" id="SSF57850">
    <property type="entry name" value="RING/U-box"/>
    <property type="match status" value="1"/>
</dbReference>
<dbReference type="Gene3D" id="3.30.160.60">
    <property type="entry name" value="Classic Zinc Finger"/>
    <property type="match status" value="1"/>
</dbReference>
<keyword evidence="9" id="KW-1185">Reference proteome</keyword>
<feature type="domain" description="RING-type" evidence="6">
    <location>
        <begin position="15"/>
        <end position="52"/>
    </location>
</feature>
<dbReference type="SMART" id="SM00184">
    <property type="entry name" value="RING"/>
    <property type="match status" value="1"/>
</dbReference>
<accession>A0A3Q4BPX7</accession>
<dbReference type="CDD" id="cd13733">
    <property type="entry name" value="SPRY_PRY_C-I_1"/>
    <property type="match status" value="1"/>
</dbReference>
<evidence type="ECO:0000259" key="6">
    <source>
        <dbReference type="PROSITE" id="PS50089"/>
    </source>
</evidence>
<evidence type="ECO:0000256" key="1">
    <source>
        <dbReference type="ARBA" id="ARBA00022723"/>
    </source>
</evidence>
<dbReference type="InterPro" id="IPR013083">
    <property type="entry name" value="Znf_RING/FYVE/PHD"/>
</dbReference>
<dbReference type="Gene3D" id="3.30.40.10">
    <property type="entry name" value="Zinc/RING finger domain, C3HC4 (zinc finger)"/>
    <property type="match status" value="1"/>
</dbReference>